<dbReference type="PANTHER" id="PTHR45527:SF14">
    <property type="entry name" value="PLIPASTATIN SYNTHASE SUBUNIT B"/>
    <property type="match status" value="1"/>
</dbReference>
<evidence type="ECO:0000256" key="1">
    <source>
        <dbReference type="ARBA" id="ARBA00001957"/>
    </source>
</evidence>
<dbReference type="Gene3D" id="2.30.38.10">
    <property type="entry name" value="Luciferase, Domain 3"/>
    <property type="match status" value="1"/>
</dbReference>
<evidence type="ECO:0000256" key="3">
    <source>
        <dbReference type="ARBA" id="ARBA00022553"/>
    </source>
</evidence>
<protein>
    <submittedName>
        <fullName evidence="7">Amino acid adenylation domain-containing protein</fullName>
    </submittedName>
</protein>
<dbReference type="Gene3D" id="1.10.1200.10">
    <property type="entry name" value="ACP-like"/>
    <property type="match status" value="2"/>
</dbReference>
<dbReference type="InterPro" id="IPR020845">
    <property type="entry name" value="AMP-binding_CS"/>
</dbReference>
<dbReference type="PROSITE" id="PS00455">
    <property type="entry name" value="AMP_BINDING"/>
    <property type="match status" value="1"/>
</dbReference>
<accession>A0ABV4QTV5</accession>
<comment type="cofactor">
    <cofactor evidence="1">
        <name>pantetheine 4'-phosphate</name>
        <dbReference type="ChEBI" id="CHEBI:47942"/>
    </cofactor>
</comment>
<name>A0ABV4QTV5_9ACTN</name>
<dbReference type="PROSITE" id="PS00012">
    <property type="entry name" value="PHOSPHOPANTETHEINE"/>
    <property type="match status" value="2"/>
</dbReference>
<dbReference type="InterPro" id="IPR042099">
    <property type="entry name" value="ANL_N_sf"/>
</dbReference>
<dbReference type="SMART" id="SM00823">
    <property type="entry name" value="PKS_PP"/>
    <property type="match status" value="2"/>
</dbReference>
<dbReference type="InterPro" id="IPR045851">
    <property type="entry name" value="AMP-bd_C_sf"/>
</dbReference>
<dbReference type="SUPFAM" id="SSF56801">
    <property type="entry name" value="Acetyl-CoA synthetase-like"/>
    <property type="match status" value="3"/>
</dbReference>
<keyword evidence="3" id="KW-0597">Phosphoprotein</keyword>
<dbReference type="Pfam" id="PF00550">
    <property type="entry name" value="PP-binding"/>
    <property type="match status" value="2"/>
</dbReference>
<evidence type="ECO:0000256" key="5">
    <source>
        <dbReference type="ARBA" id="ARBA00023194"/>
    </source>
</evidence>
<dbReference type="Pfam" id="PF00501">
    <property type="entry name" value="AMP-binding"/>
    <property type="match status" value="1"/>
</dbReference>
<keyword evidence="8" id="KW-1185">Reference proteome</keyword>
<dbReference type="Gene3D" id="3.30.559.10">
    <property type="entry name" value="Chloramphenicol acetyltransferase-like domain"/>
    <property type="match status" value="4"/>
</dbReference>
<dbReference type="Pfam" id="PF00668">
    <property type="entry name" value="Condensation"/>
    <property type="match status" value="4"/>
</dbReference>
<comment type="caution">
    <text evidence="7">The sequence shown here is derived from an EMBL/GenBank/DDBJ whole genome shotgun (WGS) entry which is preliminary data.</text>
</comment>
<dbReference type="InterPro" id="IPR010071">
    <property type="entry name" value="AA_adenyl_dom"/>
</dbReference>
<dbReference type="Gene3D" id="3.30.559.30">
    <property type="entry name" value="Nonribosomal peptide synthetase, condensation domain"/>
    <property type="match status" value="4"/>
</dbReference>
<evidence type="ECO:0000313" key="7">
    <source>
        <dbReference type="EMBL" id="MFA1552732.1"/>
    </source>
</evidence>
<dbReference type="EMBL" id="JAXCEH010000002">
    <property type="protein sequence ID" value="MFA1552732.1"/>
    <property type="molecule type" value="Genomic_DNA"/>
</dbReference>
<dbReference type="PANTHER" id="PTHR45527">
    <property type="entry name" value="NONRIBOSOMAL PEPTIDE SYNTHETASE"/>
    <property type="match status" value="1"/>
</dbReference>
<dbReference type="CDD" id="cd05930">
    <property type="entry name" value="A_NRPS"/>
    <property type="match status" value="1"/>
</dbReference>
<dbReference type="InterPro" id="IPR036736">
    <property type="entry name" value="ACP-like_sf"/>
</dbReference>
<keyword evidence="4" id="KW-0677">Repeat</keyword>
<dbReference type="SUPFAM" id="SSF47336">
    <property type="entry name" value="ACP-like"/>
    <property type="match status" value="2"/>
</dbReference>
<dbReference type="InterPro" id="IPR025110">
    <property type="entry name" value="AMP-bd_C"/>
</dbReference>
<dbReference type="NCBIfam" id="TIGR01720">
    <property type="entry name" value="NRPS-para261"/>
    <property type="match status" value="1"/>
</dbReference>
<evidence type="ECO:0000313" key="8">
    <source>
        <dbReference type="Proteomes" id="UP001569904"/>
    </source>
</evidence>
<dbReference type="CDD" id="cd19540">
    <property type="entry name" value="LCL_NRPS-like"/>
    <property type="match status" value="1"/>
</dbReference>
<evidence type="ECO:0000256" key="4">
    <source>
        <dbReference type="ARBA" id="ARBA00022737"/>
    </source>
</evidence>
<gene>
    <name evidence="7" type="ORF">SM436_03400</name>
</gene>
<dbReference type="Pfam" id="PF13193">
    <property type="entry name" value="AMP-binding_C"/>
    <property type="match status" value="2"/>
</dbReference>
<keyword evidence="5" id="KW-0045">Antibiotic biosynthesis</keyword>
<feature type="non-terminal residue" evidence="7">
    <location>
        <position position="2660"/>
    </location>
</feature>
<dbReference type="NCBIfam" id="TIGR01733">
    <property type="entry name" value="AA-adenyl-dom"/>
    <property type="match status" value="1"/>
</dbReference>
<dbReference type="SUPFAM" id="SSF52777">
    <property type="entry name" value="CoA-dependent acyltransferases"/>
    <property type="match status" value="8"/>
</dbReference>
<organism evidence="7 8">
    <name type="scientific">Actinomadura chokoriensis</name>
    <dbReference type="NCBI Taxonomy" id="454156"/>
    <lineage>
        <taxon>Bacteria</taxon>
        <taxon>Bacillati</taxon>
        <taxon>Actinomycetota</taxon>
        <taxon>Actinomycetes</taxon>
        <taxon>Streptosporangiales</taxon>
        <taxon>Thermomonosporaceae</taxon>
        <taxon>Actinomadura</taxon>
    </lineage>
</organism>
<dbReference type="PROSITE" id="PS50075">
    <property type="entry name" value="CARRIER"/>
    <property type="match status" value="2"/>
</dbReference>
<proteinExistence type="predicted"/>
<dbReference type="InterPro" id="IPR009081">
    <property type="entry name" value="PP-bd_ACP"/>
</dbReference>
<dbReference type="InterPro" id="IPR010060">
    <property type="entry name" value="NRPS_synth"/>
</dbReference>
<dbReference type="CDD" id="cd19543">
    <property type="entry name" value="DCL_NRPS"/>
    <property type="match status" value="1"/>
</dbReference>
<dbReference type="Proteomes" id="UP001569904">
    <property type="component" value="Unassembled WGS sequence"/>
</dbReference>
<dbReference type="Gene3D" id="3.30.300.30">
    <property type="match status" value="2"/>
</dbReference>
<dbReference type="InterPro" id="IPR023213">
    <property type="entry name" value="CAT-like_dom_sf"/>
</dbReference>
<sequence>MSIEFVPLSAAQQSVWYAQQLAPETPIHIAQYIEIEGPLDHELFDRVARIGAHEAIGMNARLAEADGVAHQILDPDAAVSIPLVDLSGEPDPDAAAREWMRERMAEPLPLEGERLFTTALLRLAPDLHRWFIRAHHIIQDGYCGSLISRRAAEIYTSLANGGEYVPGELGDYRAVLAAEEEYRASAKFERDRAYWTERFADRPVAVSLSDEMAEPTADYRSLVGVVSPDETAALVAGARRLRTATPGLAIAATAAYVARMTGAEDVILGLAVSGRTSRLALETPAMLSTILPLRVRVRPDATVEELVRDATRATARALRHQRYRRDDLLRDLKLVGERHRLHGPVINIMAFDYRLDFAGLPARMHPITTGPVDDLSINIYDNFDGAGMRVDFEAHPDLYTEDQVSAHLDRYVRFMRGLGAADPTTPLRDVELLDGAERSRVLEEWNDTALTVEPAVVPELFEAQAARTPDAPAVTHAGTTLTYRELDERAGRLARRLIGRGVGGGDFVALALPRDEKLVVAALAVLKAGAAYLPIDLAYPADRIAFMLDDASPVCVVTTSNAELPGATPRIELEASSLDGTPGGAASGPAVADAAVAGAVVTDADRVRPLRRGDAAYVIYTSGSTGRPKGVVVSHASAVDLCAWARRDFGPDRLARVLFSTSLNFDVSVFEWLTPLTMGGHIEVVRDLLEVAERGGWAGTLISGVPSAMSALLAAGAPALEAGDIVLAGEALPAKLVHDLRALVPKARIANIYGPTEATVYATAWFDDGNLAGHAPIGGPIANTRAYVLDATLRPVPVGVPGELYLAGAGLARGYLDRPALTAERFVACPFGAPGERMYRTGDLARWNGAGQIEYLGRLDHQVKIRGFRIEPGEIETALARHPAVSHAVVVHREDQPGNPRLVAYVVPEADADADPGELRRFAGQTLPAYMVPAAVVPLEALPLNPSGKLDRAALPAPDFAARASGREPRTPAEKLLADLFAEVLGVARVGVDDGFFDLGGDSIIAMRLVSRARRSGLLLSPREVFLHPTVEALAQVARPAEGVAADGAAEESGAGVGEFPATPIMRWLRDLGGPADGFSQSVLLRTPPGLGVDHLTRALRAVLDHHDALRTSLPAGGDPRIAAPGTVDAAACVHRVDVAGADEAALAETVTAQAALARGRLDPASGTMTQLVWLDAGPRSQGRLLVVLHHLVVDGVSWRILLPDLVAAWAASSTGAPVRLDPVGTSFRRWARRLAEEAVGDRRTAELGLWTEMLRTEDPLLGERRLDPAEDTRGTAGSLTMELDEATTSALLTSVPAAFHGRVNDVLLAGLALAVTEWRRRRGVRTRDSAVLVDLEGHGREDLTAAPGGGHGADFDLSRTVGWFTSMFPVRLDAGAAEWNEVRSGGPAAGDAVRSVKERLRALPDNGIGYGLLRYLNAATGAELAARPAPQMVVNYLGRVEAGDGDWSIAAEAGALDGGGDAAMPLAHTVEIDAIARDSAAGPRLSATWTWAARILDGADVAELAAAWFEALQGIVAHVAAGGGGHTPSDFPLVPLTRPEVAETEAAHPRLVDIWPLSPLQQGFFFHALLDSGSDVYTAQLVLDFEGPLDAAALRAAGQGLTGLHPGLRAAFAQTGDGTPVQIVYGEAEAPWREIDLDGARADEVRRVMTDERARPFDLERPPLLRFALLRLGPDRHRLLLTAHHILLDGWSIPVLAGELLTLYSGGRPAGTAPYKKHLAWLDAQDRDAAREAWRASLEGIAGPTLLTPAAADRAPVLPEHVVLDLRRDLSDGLASQARRYGLTLNTVVQGLWGLLLARLTGRDDVVFGATVSGRPPELAGAEQMVGLFINTLPVRVRLRDAETLMQSLGRLQDEQSALFAHHHLGLGEVQRAAGTGPLFDTMTVFENYPFDAALLDAAFDGVRLADADLIDATHYPLTLLAVPGERLRLRLEYRPDVFDRATAERLTALLHGLVDTLVAEPERPVGDIALSGAGEVQAVLAGLGAAAPAAPRRGAAPGGSRLVAYVVAAPGETVDPEELRAHVRENLPESMVPAVVVVMDELPLTPNGKVDTKALPKPELAGPGAVYRAPRDAREAAVADIVGDLLGIEAPGIDDDFFELGGDSLVAMRVATRIRRVLGVELPVRALFEAPTIAGLAARAADLDGAASGRPPLEPRERPGVVPPSYAQQRLWFLNRFEGPSATYNMPVALRIRGPLDAAALRSAVGDLVERHETLRTILPDAGGVPRRLVLDPAAARPELEVADTAEAELPARLAMAAGYAFDITAEPPLRTHLFRLCPDEHVVLLLMHHVGGDGWSMAPLARDFVTAYAARAEGREPQWAPLPVQYGDYILWQQELLGSEDDPESLVSRQLAYWRDALAGLPEELRLPADRPRPAEASYRGGTERFRLGAGVRADVLRLTRETGASPFMVMQAAFAALLTRLGAGTDVPIGSPIAGRMDEALDDLVGMFVNMLVLRTDTSGDPSFRELIARVKETDLAAYAHQDLPFERLVEVLNPPRHLARHPLFQVGLTFQNNPEARLEMPGFSAELEPLTAGAARFDLLMILTERADGFDGELEYALDLYDPATARRLVERFERHLSALLADPDAPIGGAAVLAPRERSLILGEWAGAGAAPAERATIPALFEAQAAVRPDAPAVTFEGVSWTYAEVNAKANRL</sequence>
<reference evidence="7 8" key="1">
    <citation type="submission" date="2023-11" db="EMBL/GenBank/DDBJ databases">
        <title>Actinomadura monticuli sp. nov., isolated from volcanic ash.</title>
        <authorList>
            <person name="Lee S.D."/>
            <person name="Yang H."/>
            <person name="Kim I.S."/>
        </authorList>
    </citation>
    <scope>NUCLEOTIDE SEQUENCE [LARGE SCALE GENOMIC DNA]</scope>
    <source>
        <strain evidence="7 8">DSM 45346</strain>
    </source>
</reference>
<keyword evidence="2" id="KW-0596">Phosphopantetheine</keyword>
<dbReference type="InterPro" id="IPR000873">
    <property type="entry name" value="AMP-dep_synth/lig_dom"/>
</dbReference>
<dbReference type="InterPro" id="IPR020806">
    <property type="entry name" value="PKS_PP-bd"/>
</dbReference>
<feature type="domain" description="Carrier" evidence="6">
    <location>
        <begin position="2071"/>
        <end position="2146"/>
    </location>
</feature>
<dbReference type="RefSeq" id="WP_371939021.1">
    <property type="nucleotide sequence ID" value="NZ_JAXCEH010000002.1"/>
</dbReference>
<feature type="domain" description="Carrier" evidence="6">
    <location>
        <begin position="968"/>
        <end position="1042"/>
    </location>
</feature>
<dbReference type="Gene3D" id="3.40.50.12780">
    <property type="entry name" value="N-terminal domain of ligase-like"/>
    <property type="match status" value="1"/>
</dbReference>
<dbReference type="Gene3D" id="3.40.50.980">
    <property type="match status" value="2"/>
</dbReference>
<evidence type="ECO:0000256" key="2">
    <source>
        <dbReference type="ARBA" id="ARBA00022450"/>
    </source>
</evidence>
<dbReference type="InterPro" id="IPR001242">
    <property type="entry name" value="Condensation_dom"/>
</dbReference>
<evidence type="ECO:0000259" key="6">
    <source>
        <dbReference type="PROSITE" id="PS50075"/>
    </source>
</evidence>
<dbReference type="InterPro" id="IPR006162">
    <property type="entry name" value="Ppantetheine_attach_site"/>
</dbReference>